<feature type="domain" description="AMP-dependent synthetase/ligase" evidence="7">
    <location>
        <begin position="81"/>
        <end position="477"/>
    </location>
</feature>
<accession>A0A948W598</accession>
<dbReference type="SUPFAM" id="SSF56801">
    <property type="entry name" value="Acetyl-CoA synthetase-like"/>
    <property type="match status" value="1"/>
</dbReference>
<sequence length="647" mass="72550">MSDVYSPKPEVSERAWIKTMDQYKKMYERSVKDPEGFWAEWAETFHWEKKWDKVLTWDFDKSIKIEWFKGGKTNACYNALDRNLKTRGDRVAYYWEGNTPGEQRTVTYKELHEEVCKFANVLKSKGVKKGDRVSIYMPMVMELTVAVLACARIGAVHSVVFGGFSADSLADRILDSDCKTLLTTNAVYRGAKAVPLKSNADKAMAISAEKGCTVNACIVYNRVPDMKVEMKKGRDYWWNEEMDKASADCPVEWMDAEDTLFILYTSGSTGKPKGVAHTVGGYMVYTAHTFKYIFDYHDDDIFWCTADIGWVTGHSYIVYGPLAMGATSVMFEGIPTYPDAGRFWDVVDKYKVTIFYTAPTAIRAIAAQGNEHVTKRSRKSLRLLGSVGEPINPEAWRWYYEVVGDSRCPIVDTWWQTETGGILITPLPGSHPLKPGSATLPYFGCQPLVLDEQGKELHGAASGILAIRAPWPGIMRTVYGDHKRFKETYFSAFPGLYFTGDGCRRDEDGYYWITGRVDDVINVSGHRMGTAEVESALVSHPKVAEAAVVGFPHNIKGEGIYAYVTLNIGVEYTDELKKELRNHVRDEIGPIASPDVIHWAPGLPKTRSGKIMRRILRKIASGDMDQIGDTSTLADPAVVDTLVANKE</sequence>
<feature type="binding site" evidence="6">
    <location>
        <position position="524"/>
    </location>
    <ligand>
        <name>CoA</name>
        <dbReference type="ChEBI" id="CHEBI:57287"/>
    </ligand>
</feature>
<dbReference type="GO" id="GO:0005524">
    <property type="term" value="F:ATP binding"/>
    <property type="evidence" value="ECO:0007669"/>
    <property type="project" value="UniProtKB-KW"/>
</dbReference>
<dbReference type="InterPro" id="IPR020845">
    <property type="entry name" value="AMP-binding_CS"/>
</dbReference>
<dbReference type="Gene3D" id="3.30.300.30">
    <property type="match status" value="1"/>
</dbReference>
<feature type="domain" description="Acetyl-coenzyme A synthetase N-terminal" evidence="9">
    <location>
        <begin position="23"/>
        <end position="79"/>
    </location>
</feature>
<dbReference type="InterPro" id="IPR025110">
    <property type="entry name" value="AMP-bd_C"/>
</dbReference>
<feature type="binding site" evidence="6">
    <location>
        <position position="540"/>
    </location>
    <ligand>
        <name>Mg(2+)</name>
        <dbReference type="ChEBI" id="CHEBI:18420"/>
    </ligand>
</feature>
<dbReference type="Pfam" id="PF13193">
    <property type="entry name" value="AMP-binding_C"/>
    <property type="match status" value="1"/>
</dbReference>
<evidence type="ECO:0000256" key="2">
    <source>
        <dbReference type="ARBA" id="ARBA00022598"/>
    </source>
</evidence>
<dbReference type="PANTHER" id="PTHR24095">
    <property type="entry name" value="ACETYL-COENZYME A SYNTHETASE"/>
    <property type="match status" value="1"/>
</dbReference>
<dbReference type="InterPro" id="IPR000873">
    <property type="entry name" value="AMP-dep_synth/lig_dom"/>
</dbReference>
<dbReference type="GO" id="GO:0003987">
    <property type="term" value="F:acetate-CoA ligase activity"/>
    <property type="evidence" value="ECO:0007669"/>
    <property type="project" value="UniProtKB-UniRule"/>
</dbReference>
<dbReference type="Pfam" id="PF00501">
    <property type="entry name" value="AMP-binding"/>
    <property type="match status" value="1"/>
</dbReference>
<dbReference type="FunFam" id="3.40.50.12780:FF:000001">
    <property type="entry name" value="Acetyl-coenzyme A synthetase"/>
    <property type="match status" value="1"/>
</dbReference>
<name>A0A948W598_UNCEI</name>
<dbReference type="GO" id="GO:0019427">
    <property type="term" value="P:acetyl-CoA biosynthetic process from acetate"/>
    <property type="evidence" value="ECO:0007669"/>
    <property type="project" value="UniProtKB-UniRule"/>
</dbReference>
<evidence type="ECO:0000313" key="10">
    <source>
        <dbReference type="EMBL" id="MBU2690174.1"/>
    </source>
</evidence>
<dbReference type="GO" id="GO:0016208">
    <property type="term" value="F:AMP binding"/>
    <property type="evidence" value="ECO:0007669"/>
    <property type="project" value="InterPro"/>
</dbReference>
<protein>
    <recommendedName>
        <fullName evidence="6">Acetyl-coenzyme A synthetase</fullName>
        <shortName evidence="6">AcCoA synthetase</shortName>
        <shortName evidence="6">Acs</shortName>
        <ecNumber evidence="6">6.2.1.1</ecNumber>
    </recommendedName>
    <alternativeName>
        <fullName evidence="6">Acetate--CoA ligase</fullName>
    </alternativeName>
    <alternativeName>
        <fullName evidence="6">Acyl-activating enzyme</fullName>
    </alternativeName>
</protein>
<dbReference type="EMBL" id="JAHJDP010000023">
    <property type="protein sequence ID" value="MBU2690174.1"/>
    <property type="molecule type" value="Genomic_DNA"/>
</dbReference>
<evidence type="ECO:0000256" key="5">
    <source>
        <dbReference type="ARBA" id="ARBA00022990"/>
    </source>
</evidence>
<comment type="similarity">
    <text evidence="1 6">Belongs to the ATP-dependent AMP-binding enzyme family.</text>
</comment>
<feature type="modified residue" description="N6-acetyllysine" evidence="6">
    <location>
        <position position="610"/>
    </location>
</feature>
<feature type="binding site" evidence="6">
    <location>
        <position position="312"/>
    </location>
    <ligand>
        <name>CoA</name>
        <dbReference type="ChEBI" id="CHEBI:57287"/>
    </ligand>
</feature>
<feature type="binding site" evidence="6">
    <location>
        <position position="538"/>
    </location>
    <ligand>
        <name>Mg(2+)</name>
        <dbReference type="ChEBI" id="CHEBI:18420"/>
    </ligand>
</feature>
<evidence type="ECO:0000259" key="9">
    <source>
        <dbReference type="Pfam" id="PF16177"/>
    </source>
</evidence>
<dbReference type="FunFam" id="3.30.300.30:FF:000004">
    <property type="entry name" value="Acetyl-coenzyme A synthetase"/>
    <property type="match status" value="1"/>
</dbReference>
<dbReference type="AlphaFoldDB" id="A0A948W598"/>
<comment type="PTM">
    <text evidence="6">Acetylated. Deacetylation by the SIR2-homolog deacetylase activates the enzyme.</text>
</comment>
<feature type="binding site" evidence="6">
    <location>
        <begin position="412"/>
        <end position="417"/>
    </location>
    <ligand>
        <name>ATP</name>
        <dbReference type="ChEBI" id="CHEBI:30616"/>
    </ligand>
</feature>
<evidence type="ECO:0000313" key="11">
    <source>
        <dbReference type="Proteomes" id="UP000777784"/>
    </source>
</evidence>
<evidence type="ECO:0000259" key="7">
    <source>
        <dbReference type="Pfam" id="PF00501"/>
    </source>
</evidence>
<feature type="binding site" evidence="6">
    <location>
        <position position="543"/>
    </location>
    <ligand>
        <name>Mg(2+)</name>
        <dbReference type="ChEBI" id="CHEBI:18420"/>
    </ligand>
</feature>
<keyword evidence="6" id="KW-0460">Magnesium</keyword>
<feature type="binding site" evidence="6">
    <location>
        <position position="527"/>
    </location>
    <ligand>
        <name>ATP</name>
        <dbReference type="ChEBI" id="CHEBI:30616"/>
    </ligand>
</feature>
<dbReference type="PROSITE" id="PS00455">
    <property type="entry name" value="AMP_BINDING"/>
    <property type="match status" value="1"/>
</dbReference>
<feature type="binding site" evidence="6">
    <location>
        <position position="501"/>
    </location>
    <ligand>
        <name>ATP</name>
        <dbReference type="ChEBI" id="CHEBI:30616"/>
    </ligand>
</feature>
<feature type="binding site" evidence="6">
    <location>
        <position position="585"/>
    </location>
    <ligand>
        <name>CoA</name>
        <dbReference type="ChEBI" id="CHEBI:57287"/>
    </ligand>
</feature>
<comment type="function">
    <text evidence="6">Catalyzes the conversion of acetate into acetyl-CoA (AcCoA), an essential intermediate at the junction of anabolic and catabolic pathways. AcsA undergoes a two-step reaction. In the first half reaction, AcsA combines acetate with ATP to form acetyl-adenylate (AcAMP) intermediate. In the second half reaction, it can then transfer the acetyl group from AcAMP to the sulfhydryl group of CoA, forming the product AcCoA.</text>
</comment>
<keyword evidence="4 6" id="KW-0067">ATP-binding</keyword>
<organism evidence="10 11">
    <name type="scientific">Eiseniibacteriota bacterium</name>
    <dbReference type="NCBI Taxonomy" id="2212470"/>
    <lineage>
        <taxon>Bacteria</taxon>
        <taxon>Candidatus Eiseniibacteriota</taxon>
    </lineage>
</organism>
<keyword evidence="6" id="KW-0479">Metal-binding</keyword>
<dbReference type="InterPro" id="IPR011904">
    <property type="entry name" value="Ac_CoA_lig"/>
</dbReference>
<dbReference type="NCBIfam" id="TIGR02188">
    <property type="entry name" value="Ac_CoA_lig_AcsA"/>
    <property type="match status" value="1"/>
</dbReference>
<dbReference type="InterPro" id="IPR032387">
    <property type="entry name" value="ACAS_N"/>
</dbReference>
<keyword evidence="3 6" id="KW-0547">Nucleotide-binding</keyword>
<proteinExistence type="inferred from homology"/>
<comment type="cofactor">
    <cofactor evidence="6">
        <name>Mg(2+)</name>
        <dbReference type="ChEBI" id="CHEBI:18420"/>
    </cofactor>
</comment>
<comment type="catalytic activity">
    <reaction evidence="6">
        <text>acetate + ATP + CoA = acetyl-CoA + AMP + diphosphate</text>
        <dbReference type="Rhea" id="RHEA:23176"/>
        <dbReference type="ChEBI" id="CHEBI:30089"/>
        <dbReference type="ChEBI" id="CHEBI:30616"/>
        <dbReference type="ChEBI" id="CHEBI:33019"/>
        <dbReference type="ChEBI" id="CHEBI:57287"/>
        <dbReference type="ChEBI" id="CHEBI:57288"/>
        <dbReference type="ChEBI" id="CHEBI:456215"/>
        <dbReference type="EC" id="6.2.1.1"/>
    </reaction>
</comment>
<feature type="domain" description="AMP-binding enzyme C-terminal" evidence="8">
    <location>
        <begin position="532"/>
        <end position="610"/>
    </location>
</feature>
<dbReference type="InterPro" id="IPR042099">
    <property type="entry name" value="ANL_N_sf"/>
</dbReference>
<gene>
    <name evidence="10" type="primary">acs</name>
    <name evidence="6" type="synonym">acsA</name>
    <name evidence="10" type="ORF">KJ970_04540</name>
</gene>
<keyword evidence="2 6" id="KW-0436">Ligase</keyword>
<dbReference type="InterPro" id="IPR045851">
    <property type="entry name" value="AMP-bd_C_sf"/>
</dbReference>
<comment type="caution">
    <text evidence="10">The sequence shown here is derived from an EMBL/GenBank/DDBJ whole genome shotgun (WGS) entry which is preliminary data.</text>
</comment>
<evidence type="ECO:0000256" key="1">
    <source>
        <dbReference type="ARBA" id="ARBA00006432"/>
    </source>
</evidence>
<comment type="caution">
    <text evidence="6">Lacks conserved residue(s) required for the propagation of feature annotation.</text>
</comment>
<dbReference type="PANTHER" id="PTHR24095:SF14">
    <property type="entry name" value="ACETYL-COENZYME A SYNTHETASE 1"/>
    <property type="match status" value="1"/>
</dbReference>
<dbReference type="Proteomes" id="UP000777784">
    <property type="component" value="Unassembled WGS sequence"/>
</dbReference>
<dbReference type="CDD" id="cd05966">
    <property type="entry name" value="ACS"/>
    <property type="match status" value="1"/>
</dbReference>
<dbReference type="NCBIfam" id="NF001208">
    <property type="entry name" value="PRK00174.1"/>
    <property type="match status" value="1"/>
</dbReference>
<keyword evidence="5 6" id="KW-0007">Acetylation</keyword>
<feature type="binding site" evidence="6">
    <location>
        <position position="516"/>
    </location>
    <ligand>
        <name>ATP</name>
        <dbReference type="ChEBI" id="CHEBI:30616"/>
    </ligand>
</feature>
<dbReference type="Gene3D" id="3.40.50.12780">
    <property type="entry name" value="N-terminal domain of ligase-like"/>
    <property type="match status" value="1"/>
</dbReference>
<evidence type="ECO:0000259" key="8">
    <source>
        <dbReference type="Pfam" id="PF13193"/>
    </source>
</evidence>
<evidence type="ECO:0000256" key="3">
    <source>
        <dbReference type="ARBA" id="ARBA00022741"/>
    </source>
</evidence>
<dbReference type="Pfam" id="PF16177">
    <property type="entry name" value="ACAS_N"/>
    <property type="match status" value="1"/>
</dbReference>
<dbReference type="EC" id="6.2.1.1" evidence="6"/>
<evidence type="ECO:0000256" key="4">
    <source>
        <dbReference type="ARBA" id="ARBA00022840"/>
    </source>
</evidence>
<evidence type="ECO:0000256" key="6">
    <source>
        <dbReference type="HAMAP-Rule" id="MF_01123"/>
    </source>
</evidence>
<dbReference type="GO" id="GO:0046872">
    <property type="term" value="F:metal ion binding"/>
    <property type="evidence" value="ECO:0007669"/>
    <property type="project" value="UniProtKB-KW"/>
</dbReference>
<feature type="binding site" evidence="6">
    <location>
        <begin position="388"/>
        <end position="390"/>
    </location>
    <ligand>
        <name>ATP</name>
        <dbReference type="ChEBI" id="CHEBI:30616"/>
    </ligand>
</feature>
<reference evidence="10" key="1">
    <citation type="submission" date="2021-05" db="EMBL/GenBank/DDBJ databases">
        <title>Energy efficiency and biological interactions define the core microbiome of deep oligotrophic groundwater.</title>
        <authorList>
            <person name="Mehrshad M."/>
            <person name="Lopez-Fernandez M."/>
            <person name="Bell E."/>
            <person name="Bernier-Latmani R."/>
            <person name="Bertilsson S."/>
            <person name="Dopson M."/>
        </authorList>
    </citation>
    <scope>NUCLEOTIDE SEQUENCE</scope>
    <source>
        <strain evidence="10">Modern_marine.mb.64</strain>
    </source>
</reference>
<dbReference type="HAMAP" id="MF_01123">
    <property type="entry name" value="Ac_CoA_synth"/>
    <property type="match status" value="1"/>
</dbReference>